<name>A0A327REX8_9FLAO</name>
<sequence>MITCFLTTHLLPERNCYIGAPIGLLLILKYIQMKKRLKEELRKLSTEIITSRNLNDYSALYETARQLYEKLAVLKYIEEKLNEVEIDVSKNAIAAKFETMANSVLSANSSVPESNPHEEDIIIPGIDTIKDMVSEMPGATTIDEVLSQFTNKPDLIKNDKDLFMPKEVKTVKTVGTTQSVEHSPKKALKVDLNDRLAFVKHLFNNNMEDYNRVLSQLSTIDSEERSISFIANMVKPDYNNWEGKEDYEQRFMNVIARKFA</sequence>
<accession>A0A327REX8</accession>
<evidence type="ECO:0000313" key="3">
    <source>
        <dbReference type="Proteomes" id="UP000249696"/>
    </source>
</evidence>
<protein>
    <submittedName>
        <fullName evidence="2">Uncharacterized protein</fullName>
    </submittedName>
</protein>
<keyword evidence="1" id="KW-0175">Coiled coil</keyword>
<dbReference type="Proteomes" id="UP000249696">
    <property type="component" value="Unassembled WGS sequence"/>
</dbReference>
<dbReference type="AlphaFoldDB" id="A0A327REX8"/>
<organism evidence="2 3">
    <name type="scientific">Arenibacter echinorum</name>
    <dbReference type="NCBI Taxonomy" id="440515"/>
    <lineage>
        <taxon>Bacteria</taxon>
        <taxon>Pseudomonadati</taxon>
        <taxon>Bacteroidota</taxon>
        <taxon>Flavobacteriia</taxon>
        <taxon>Flavobacteriales</taxon>
        <taxon>Flavobacteriaceae</taxon>
        <taxon>Arenibacter</taxon>
    </lineage>
</organism>
<feature type="coiled-coil region" evidence="1">
    <location>
        <begin position="27"/>
        <end position="54"/>
    </location>
</feature>
<reference evidence="2 3" key="1">
    <citation type="submission" date="2018-06" db="EMBL/GenBank/DDBJ databases">
        <title>Genomic Encyclopedia of Archaeal and Bacterial Type Strains, Phase II (KMG-II): from individual species to whole genera.</title>
        <authorList>
            <person name="Goeker M."/>
        </authorList>
    </citation>
    <scope>NUCLEOTIDE SEQUENCE [LARGE SCALE GENOMIC DNA]</scope>
    <source>
        <strain evidence="2 3">DSM 23522</strain>
    </source>
</reference>
<proteinExistence type="predicted"/>
<evidence type="ECO:0000313" key="2">
    <source>
        <dbReference type="EMBL" id="RAJ13993.1"/>
    </source>
</evidence>
<gene>
    <name evidence="2" type="ORF">LV92_01109</name>
</gene>
<evidence type="ECO:0000256" key="1">
    <source>
        <dbReference type="SAM" id="Coils"/>
    </source>
</evidence>
<dbReference type="EMBL" id="QLLN01000002">
    <property type="protein sequence ID" value="RAJ13993.1"/>
    <property type="molecule type" value="Genomic_DNA"/>
</dbReference>
<comment type="caution">
    <text evidence="2">The sequence shown here is derived from an EMBL/GenBank/DDBJ whole genome shotgun (WGS) entry which is preliminary data.</text>
</comment>
<keyword evidence="3" id="KW-1185">Reference proteome</keyword>